<feature type="compositionally biased region" description="Polar residues" evidence="1">
    <location>
        <begin position="7"/>
        <end position="20"/>
    </location>
</feature>
<reference evidence="2" key="1">
    <citation type="submission" date="2019-05" db="EMBL/GenBank/DDBJ databases">
        <title>The first complete mitochondrial genome of the genus Macrolepiota (Macrolepiota dolichaula) by next-generation sequencing and its phylogenetic implications.</title>
        <authorList>
            <person name="Li Q."/>
            <person name="Chen C."/>
            <person name="Huang W."/>
            <person name="Jin X."/>
        </authorList>
    </citation>
    <scope>NUCLEOTIDE SEQUENCE</scope>
    <source>
        <strain evidence="2">SLZ21</strain>
    </source>
</reference>
<accession>A0A5Q0N2H5</accession>
<keyword evidence="2" id="KW-0496">Mitochondrion</keyword>
<evidence type="ECO:0000313" key="2">
    <source>
        <dbReference type="EMBL" id="QFZ98742.1"/>
    </source>
</evidence>
<dbReference type="AlphaFoldDB" id="A0A5Q0N2H5"/>
<name>A0A5Q0N2H5_9AGAR</name>
<evidence type="ECO:0000256" key="1">
    <source>
        <dbReference type="SAM" id="MobiDB-lite"/>
    </source>
</evidence>
<dbReference type="RefSeq" id="YP_009710793.1">
    <property type="nucleotide sequence ID" value="NC_045202.1"/>
</dbReference>
<proteinExistence type="predicted"/>
<protein>
    <recommendedName>
        <fullName evidence="3">LAGLIDADG homing endonuclease</fullName>
    </recommendedName>
</protein>
<dbReference type="GeneID" id="42438033"/>
<organism evidence="2">
    <name type="scientific">Macrolepiota fuliginosa</name>
    <dbReference type="NCBI Taxonomy" id="201230"/>
    <lineage>
        <taxon>Eukaryota</taxon>
        <taxon>Fungi</taxon>
        <taxon>Dikarya</taxon>
        <taxon>Basidiomycota</taxon>
        <taxon>Agaricomycotina</taxon>
        <taxon>Agaricomycetes</taxon>
        <taxon>Agaricomycetidae</taxon>
        <taxon>Agaricales</taxon>
        <taxon>Agaricineae</taxon>
        <taxon>Agaricaceae</taxon>
        <taxon>Macrolepiota</taxon>
    </lineage>
</organism>
<gene>
    <name evidence="2" type="primary">orf111</name>
</gene>
<geneLocation type="mitochondrion" evidence="2"/>
<sequence length="111" mass="12575">MNKNRKSTASNNSSNDLNSTVYNNNLDARISKLIQESINDQPVYIPSSTKPIPVWVYDRGELIEGSPFLSISHCVKSLKQLGFTNHIKNIKDTGNLYKGRYTIYTKPIISR</sequence>
<dbReference type="EMBL" id="MK993562">
    <property type="protein sequence ID" value="QFZ98742.1"/>
    <property type="molecule type" value="Genomic_DNA"/>
</dbReference>
<feature type="region of interest" description="Disordered" evidence="1">
    <location>
        <begin position="1"/>
        <end position="20"/>
    </location>
</feature>
<evidence type="ECO:0008006" key="3">
    <source>
        <dbReference type="Google" id="ProtNLM"/>
    </source>
</evidence>